<dbReference type="GO" id="GO:0005737">
    <property type="term" value="C:cytoplasm"/>
    <property type="evidence" value="ECO:0007669"/>
    <property type="project" value="TreeGrafter"/>
</dbReference>
<dbReference type="OrthoDB" id="275227at2759"/>
<dbReference type="SUPFAM" id="SSF46609">
    <property type="entry name" value="Fe,Mn superoxide dismutase (SOD), N-terminal domain"/>
    <property type="match status" value="1"/>
</dbReference>
<dbReference type="KEGG" id="ela:UCREL1_10864"/>
<dbReference type="InterPro" id="IPR036314">
    <property type="entry name" value="SOD_C_sf"/>
</dbReference>
<dbReference type="InterPro" id="IPR036324">
    <property type="entry name" value="Mn/Fe_SOD_N_sf"/>
</dbReference>
<organism evidence="3 4">
    <name type="scientific">Eutypa lata (strain UCR-EL1)</name>
    <name type="common">Grapevine dieback disease fungus</name>
    <name type="synonym">Eutypa armeniacae</name>
    <dbReference type="NCBI Taxonomy" id="1287681"/>
    <lineage>
        <taxon>Eukaryota</taxon>
        <taxon>Fungi</taxon>
        <taxon>Dikarya</taxon>
        <taxon>Ascomycota</taxon>
        <taxon>Pezizomycotina</taxon>
        <taxon>Sordariomycetes</taxon>
        <taxon>Xylariomycetidae</taxon>
        <taxon>Xylariales</taxon>
        <taxon>Diatrypaceae</taxon>
        <taxon>Eutypa</taxon>
    </lineage>
</organism>
<dbReference type="GO" id="GO:0046872">
    <property type="term" value="F:metal ion binding"/>
    <property type="evidence" value="ECO:0007669"/>
    <property type="project" value="InterPro"/>
</dbReference>
<dbReference type="AlphaFoldDB" id="M7SXC5"/>
<accession>M7SXC5</accession>
<comment type="function">
    <text evidence="1">Component of the mitochondrial ribosome (mitoribosome), a dedicated translation machinery responsible for the synthesis of mitochondrial genome-encoded proteins, including at least some of the essential transmembrane subunits of the mitochondrial respiratory chain. The mitoribosomes are attached to the mitochondrial inner membrane and translation products are cotranslationally integrated into the membrane.</text>
</comment>
<sequence length="306" mass="34518">MLRPRLRIPRCSSLLRRPATQMPFRFRPYHTIPTLPQFKNPDEGVPGLLSPEGFHLAWTEYMEFVINKLNGLTSETEFAQKETHQIVKETARQPGQAPTFNYASMVYNHHFFFMQLARLAPAVEGGRAEEVGLAPVPIPKKLLHDLNLQYGSIETLRREMIVTADAMFGPGFVWLVKVGRSAQFRVLPTYLAGTPFVAAHWRRQGLDMNSRGLMPTPAGYSADGAARGYLERAQVGAGAAELGRFDRDAATPGGTEVIPLLCLSTWQHVYLRDWGVANKRQFMEAWWDCIDWRKVETLAFGSAELK</sequence>
<dbReference type="PANTHER" id="PTHR43595">
    <property type="entry name" value="37S RIBOSOMAL PROTEIN S26, MITOCHONDRIAL"/>
    <property type="match status" value="1"/>
</dbReference>
<name>M7SXC5_EUTLA</name>
<dbReference type="eggNOG" id="KOG0876">
    <property type="taxonomic scope" value="Eukaryota"/>
</dbReference>
<dbReference type="EMBL" id="KB707482">
    <property type="protein sequence ID" value="EMR62211.1"/>
    <property type="molecule type" value="Genomic_DNA"/>
</dbReference>
<evidence type="ECO:0000256" key="1">
    <source>
        <dbReference type="ARBA" id="ARBA00037226"/>
    </source>
</evidence>
<evidence type="ECO:0000259" key="2">
    <source>
        <dbReference type="Pfam" id="PF02777"/>
    </source>
</evidence>
<dbReference type="OMA" id="MTAREPN"/>
<dbReference type="Gene3D" id="3.55.40.20">
    <property type="entry name" value="Iron/manganese superoxide dismutase, C-terminal domain"/>
    <property type="match status" value="1"/>
</dbReference>
<evidence type="ECO:0000313" key="3">
    <source>
        <dbReference type="EMBL" id="EMR62211.1"/>
    </source>
</evidence>
<reference evidence="4" key="1">
    <citation type="journal article" date="2013" name="Genome Announc.">
        <title>Draft genome sequence of the grapevine dieback fungus Eutypa lata UCR-EL1.</title>
        <authorList>
            <person name="Blanco-Ulate B."/>
            <person name="Rolshausen P.E."/>
            <person name="Cantu D."/>
        </authorList>
    </citation>
    <scope>NUCLEOTIDE SEQUENCE [LARGE SCALE GENOMIC DNA]</scope>
    <source>
        <strain evidence="4">UCR-EL1</strain>
    </source>
</reference>
<feature type="domain" description="Manganese/iron superoxide dismutase C-terminal" evidence="2">
    <location>
        <begin position="256"/>
        <end position="297"/>
    </location>
</feature>
<dbReference type="SUPFAM" id="SSF54719">
    <property type="entry name" value="Fe,Mn superoxide dismutase (SOD), C-terminal domain"/>
    <property type="match status" value="1"/>
</dbReference>
<protein>
    <submittedName>
        <fullName evidence="3">Putative superoxide dismutase protein</fullName>
    </submittedName>
</protein>
<proteinExistence type="predicted"/>
<keyword evidence="4" id="KW-1185">Reference proteome</keyword>
<dbReference type="Pfam" id="PF02777">
    <property type="entry name" value="Sod_Fe_C"/>
    <property type="match status" value="1"/>
</dbReference>
<dbReference type="Gene3D" id="1.10.287.990">
    <property type="entry name" value="Fe,Mn superoxide dismutase (SOD) domain"/>
    <property type="match status" value="1"/>
</dbReference>
<dbReference type="HOGENOM" id="CLU_057349_1_0_1"/>
<dbReference type="STRING" id="1287681.M7SXC5"/>
<gene>
    <name evidence="3" type="ORF">UCREL1_10864</name>
</gene>
<dbReference type="GO" id="GO:0004784">
    <property type="term" value="F:superoxide dismutase activity"/>
    <property type="evidence" value="ECO:0007669"/>
    <property type="project" value="InterPro"/>
</dbReference>
<dbReference type="InterPro" id="IPR019832">
    <property type="entry name" value="Mn/Fe_SOD_C"/>
</dbReference>
<evidence type="ECO:0000313" key="4">
    <source>
        <dbReference type="Proteomes" id="UP000012174"/>
    </source>
</evidence>
<dbReference type="Proteomes" id="UP000012174">
    <property type="component" value="Unassembled WGS sequence"/>
</dbReference>
<dbReference type="PANTHER" id="PTHR43595:SF2">
    <property type="entry name" value="SMALL RIBOSOMAL SUBUNIT PROTEIN MS42"/>
    <property type="match status" value="1"/>
</dbReference>